<feature type="compositionally biased region" description="Acidic residues" evidence="13">
    <location>
        <begin position="22"/>
        <end position="44"/>
    </location>
</feature>
<dbReference type="InterPro" id="IPR002717">
    <property type="entry name" value="HAT_MYST-type"/>
</dbReference>
<dbReference type="InterPro" id="IPR013083">
    <property type="entry name" value="Znf_RING/FYVE/PHD"/>
</dbReference>
<feature type="compositionally biased region" description="Basic residues" evidence="13">
    <location>
        <begin position="86"/>
        <end position="103"/>
    </location>
</feature>
<dbReference type="FunFam" id="3.30.60.60:FF:000001">
    <property type="entry name" value="Histone acetyltransferase"/>
    <property type="match status" value="1"/>
</dbReference>
<name>A0A180GB59_PUCT1</name>
<dbReference type="GO" id="GO:1990467">
    <property type="term" value="C:NuA3a histone acetyltransferase complex"/>
    <property type="evidence" value="ECO:0007669"/>
    <property type="project" value="TreeGrafter"/>
</dbReference>
<feature type="compositionally biased region" description="Basic and acidic residues" evidence="13">
    <location>
        <begin position="600"/>
        <end position="612"/>
    </location>
</feature>
<evidence type="ECO:0000256" key="2">
    <source>
        <dbReference type="ARBA" id="ARBA00010107"/>
    </source>
</evidence>
<proteinExistence type="inferred from homology"/>
<dbReference type="VEuPathDB" id="FungiDB:PTTG_28801"/>
<feature type="region of interest" description="Disordered" evidence="13">
    <location>
        <begin position="1"/>
        <end position="122"/>
    </location>
</feature>
<keyword evidence="4" id="KW-0808">Transferase</keyword>
<feature type="compositionally biased region" description="Low complexity" evidence="13">
    <location>
        <begin position="138"/>
        <end position="158"/>
    </location>
</feature>
<organism evidence="15">
    <name type="scientific">Puccinia triticina (isolate 1-1 / race 1 (BBBD))</name>
    <name type="common">Brown leaf rust fungus</name>
    <dbReference type="NCBI Taxonomy" id="630390"/>
    <lineage>
        <taxon>Eukaryota</taxon>
        <taxon>Fungi</taxon>
        <taxon>Dikarya</taxon>
        <taxon>Basidiomycota</taxon>
        <taxon>Pucciniomycotina</taxon>
        <taxon>Pucciniomycetes</taxon>
        <taxon>Pucciniales</taxon>
        <taxon>Pucciniaceae</taxon>
        <taxon>Puccinia</taxon>
    </lineage>
</organism>
<evidence type="ECO:0000256" key="3">
    <source>
        <dbReference type="ARBA" id="ARBA00013184"/>
    </source>
</evidence>
<evidence type="ECO:0000256" key="1">
    <source>
        <dbReference type="ARBA" id="ARBA00004123"/>
    </source>
</evidence>
<feature type="compositionally biased region" description="Gly residues" evidence="13">
    <location>
        <begin position="931"/>
        <end position="944"/>
    </location>
</feature>
<dbReference type="Pfam" id="PF17772">
    <property type="entry name" value="zf-MYST"/>
    <property type="match status" value="1"/>
</dbReference>
<dbReference type="GO" id="GO:0003682">
    <property type="term" value="F:chromatin binding"/>
    <property type="evidence" value="ECO:0007669"/>
    <property type="project" value="TreeGrafter"/>
</dbReference>
<feature type="compositionally biased region" description="Low complexity" evidence="13">
    <location>
        <begin position="228"/>
        <end position="237"/>
    </location>
</feature>
<dbReference type="AlphaFoldDB" id="A0A180GB59"/>
<dbReference type="InterPro" id="IPR011011">
    <property type="entry name" value="Znf_FYVE_PHD"/>
</dbReference>
<feature type="domain" description="MYST-type HAT" evidence="14">
    <location>
        <begin position="621"/>
        <end position="885"/>
    </location>
</feature>
<reference evidence="15" key="2">
    <citation type="submission" date="2016-05" db="EMBL/GenBank/DDBJ databases">
        <title>Comparative analysis highlights variable genome content of wheat rusts and divergence of the mating loci.</title>
        <authorList>
            <person name="Cuomo C.A."/>
            <person name="Bakkeren G."/>
            <person name="Szabo L."/>
            <person name="Khalil H."/>
            <person name="Joly D."/>
            <person name="Goldberg J."/>
            <person name="Young S."/>
            <person name="Zeng Q."/>
            <person name="Fellers J."/>
        </authorList>
    </citation>
    <scope>NUCLEOTIDE SEQUENCE [LARGE SCALE GENOMIC DNA]</scope>
    <source>
        <strain evidence="15">1-1 BBBD Race 1</strain>
    </source>
</reference>
<keyword evidence="6" id="KW-0863">Zinc-finger</keyword>
<evidence type="ECO:0000313" key="15">
    <source>
        <dbReference type="EMBL" id="OAV89133.1"/>
    </source>
</evidence>
<dbReference type="GO" id="GO:0006357">
    <property type="term" value="P:regulation of transcription by RNA polymerase II"/>
    <property type="evidence" value="ECO:0007669"/>
    <property type="project" value="TreeGrafter"/>
</dbReference>
<feature type="region of interest" description="Disordered" evidence="13">
    <location>
        <begin position="531"/>
        <end position="619"/>
    </location>
</feature>
<feature type="region of interest" description="Disordered" evidence="13">
    <location>
        <begin position="919"/>
        <end position="944"/>
    </location>
</feature>
<feature type="region of interest" description="Disordered" evidence="13">
    <location>
        <begin position="381"/>
        <end position="486"/>
    </location>
</feature>
<keyword evidence="7" id="KW-0862">Zinc</keyword>
<feature type="compositionally biased region" description="Polar residues" evidence="13">
    <location>
        <begin position="447"/>
        <end position="456"/>
    </location>
</feature>
<dbReference type="InterPro" id="IPR050603">
    <property type="entry name" value="MYST_HAT"/>
</dbReference>
<feature type="compositionally biased region" description="Basic and acidic residues" evidence="13">
    <location>
        <begin position="403"/>
        <end position="415"/>
    </location>
</feature>
<accession>A0A180GB59</accession>
<feature type="compositionally biased region" description="Low complexity" evidence="13">
    <location>
        <begin position="436"/>
        <end position="446"/>
    </location>
</feature>
<feature type="active site" description="Proton donor/acceptor" evidence="11">
    <location>
        <position position="815"/>
    </location>
</feature>
<evidence type="ECO:0000256" key="4">
    <source>
        <dbReference type="ARBA" id="ARBA00022679"/>
    </source>
</evidence>
<evidence type="ECO:0000256" key="13">
    <source>
        <dbReference type="SAM" id="MobiDB-lite"/>
    </source>
</evidence>
<feature type="compositionally biased region" description="Acidic residues" evidence="13">
    <location>
        <begin position="468"/>
        <end position="477"/>
    </location>
</feature>
<comment type="similarity">
    <text evidence="2 12">Belongs to the MYST (SAS/MOZ) family.</text>
</comment>
<dbReference type="InterPro" id="IPR036388">
    <property type="entry name" value="WH-like_DNA-bd_sf"/>
</dbReference>
<dbReference type="EMBL" id="ADAS02000139">
    <property type="protein sequence ID" value="OAV89133.1"/>
    <property type="molecule type" value="Genomic_DNA"/>
</dbReference>
<dbReference type="SUPFAM" id="SSF55729">
    <property type="entry name" value="Acyl-CoA N-acyltransferases (Nat)"/>
    <property type="match status" value="1"/>
</dbReference>
<dbReference type="Proteomes" id="UP000005240">
    <property type="component" value="Unassembled WGS sequence"/>
</dbReference>
<dbReference type="STRING" id="630390.A0A180GB59"/>
<dbReference type="GO" id="GO:0004402">
    <property type="term" value="F:histone acetyltransferase activity"/>
    <property type="evidence" value="ECO:0007669"/>
    <property type="project" value="InterPro"/>
</dbReference>
<keyword evidence="10 12" id="KW-0539">Nucleus</keyword>
<feature type="compositionally biased region" description="Basic and acidic residues" evidence="13">
    <location>
        <begin position="1"/>
        <end position="21"/>
    </location>
</feature>
<dbReference type="PANTHER" id="PTHR10615:SF161">
    <property type="entry name" value="HISTONE ACETYLTRANSFERASE KAT7"/>
    <property type="match status" value="1"/>
</dbReference>
<keyword evidence="8" id="KW-0156">Chromatin regulator</keyword>
<dbReference type="PROSITE" id="PS51726">
    <property type="entry name" value="MYST_HAT"/>
    <property type="match status" value="1"/>
</dbReference>
<dbReference type="Gene3D" id="3.30.60.60">
    <property type="entry name" value="N-acetyl transferase-like"/>
    <property type="match status" value="1"/>
</dbReference>
<dbReference type="InterPro" id="IPR001965">
    <property type="entry name" value="Znf_PHD"/>
</dbReference>
<evidence type="ECO:0000313" key="17">
    <source>
        <dbReference type="Proteomes" id="UP000005240"/>
    </source>
</evidence>
<feature type="compositionally biased region" description="Pro residues" evidence="13">
    <location>
        <begin position="159"/>
        <end position="168"/>
    </location>
</feature>
<dbReference type="InterPro" id="IPR016181">
    <property type="entry name" value="Acyl_CoA_acyltransferase"/>
</dbReference>
<evidence type="ECO:0000256" key="11">
    <source>
        <dbReference type="PIRSR" id="PIRSR602717-51"/>
    </source>
</evidence>
<evidence type="ECO:0000256" key="7">
    <source>
        <dbReference type="ARBA" id="ARBA00022833"/>
    </source>
</evidence>
<dbReference type="Gene3D" id="1.10.10.10">
    <property type="entry name" value="Winged helix-like DNA-binding domain superfamily/Winged helix DNA-binding domain"/>
    <property type="match status" value="1"/>
</dbReference>
<dbReference type="EC" id="2.3.1.48" evidence="3 12"/>
<reference evidence="16" key="4">
    <citation type="submission" date="2025-05" db="UniProtKB">
        <authorList>
            <consortium name="EnsemblFungi"/>
        </authorList>
    </citation>
    <scope>IDENTIFICATION</scope>
    <source>
        <strain evidence="16">isolate 1-1 / race 1 (BBBD)</strain>
    </source>
</reference>
<dbReference type="SMART" id="SM00249">
    <property type="entry name" value="PHD"/>
    <property type="match status" value="2"/>
</dbReference>
<dbReference type="Gene3D" id="3.40.630.30">
    <property type="match status" value="1"/>
</dbReference>
<feature type="compositionally biased region" description="Basic residues" evidence="13">
    <location>
        <begin position="894"/>
        <end position="906"/>
    </location>
</feature>
<evidence type="ECO:0000256" key="6">
    <source>
        <dbReference type="ARBA" id="ARBA00022771"/>
    </source>
</evidence>
<reference evidence="16 17" key="3">
    <citation type="journal article" date="2017" name="G3 (Bethesda)">
        <title>Comparative analysis highlights variable genome content of wheat rusts and divergence of the mating loci.</title>
        <authorList>
            <person name="Cuomo C.A."/>
            <person name="Bakkeren G."/>
            <person name="Khalil H.B."/>
            <person name="Panwar V."/>
            <person name="Joly D."/>
            <person name="Linning R."/>
            <person name="Sakthikumar S."/>
            <person name="Song X."/>
            <person name="Adiconis X."/>
            <person name="Fan L."/>
            <person name="Goldberg J.M."/>
            <person name="Levin J.Z."/>
            <person name="Young S."/>
            <person name="Zeng Q."/>
            <person name="Anikster Y."/>
            <person name="Bruce M."/>
            <person name="Wang M."/>
            <person name="Yin C."/>
            <person name="McCallum B."/>
            <person name="Szabo L.J."/>
            <person name="Hulbert S."/>
            <person name="Chen X."/>
            <person name="Fellers J.P."/>
        </authorList>
    </citation>
    <scope>NUCLEOTIDE SEQUENCE</scope>
    <source>
        <strain evidence="16">isolate 1-1 / race 1 (BBBD)</strain>
        <strain evidence="17">Isolate 1-1 / race 1 (BBBD)</strain>
    </source>
</reference>
<evidence type="ECO:0000256" key="12">
    <source>
        <dbReference type="RuleBase" id="RU361211"/>
    </source>
</evidence>
<comment type="catalytic activity">
    <reaction evidence="12">
        <text>L-lysyl-[protein] + acetyl-CoA = N(6)-acetyl-L-lysyl-[protein] + CoA + H(+)</text>
        <dbReference type="Rhea" id="RHEA:45948"/>
        <dbReference type="Rhea" id="RHEA-COMP:9752"/>
        <dbReference type="Rhea" id="RHEA-COMP:10731"/>
        <dbReference type="ChEBI" id="CHEBI:15378"/>
        <dbReference type="ChEBI" id="CHEBI:29969"/>
        <dbReference type="ChEBI" id="CHEBI:57287"/>
        <dbReference type="ChEBI" id="CHEBI:57288"/>
        <dbReference type="ChEBI" id="CHEBI:61930"/>
        <dbReference type="EC" id="2.3.1.48"/>
    </reaction>
</comment>
<evidence type="ECO:0000256" key="8">
    <source>
        <dbReference type="ARBA" id="ARBA00022853"/>
    </source>
</evidence>
<dbReference type="SUPFAM" id="SSF57903">
    <property type="entry name" value="FYVE/PHD zinc finger"/>
    <property type="match status" value="2"/>
</dbReference>
<keyword evidence="9" id="KW-0007">Acetylation</keyword>
<dbReference type="EnsemblFungi" id="PTTG_28801-t43_1">
    <property type="protein sequence ID" value="PTTG_28801-t43_1-p1"/>
    <property type="gene ID" value="PTTG_28801"/>
</dbReference>
<dbReference type="Pfam" id="PF00628">
    <property type="entry name" value="PHD"/>
    <property type="match status" value="1"/>
</dbReference>
<feature type="region of interest" description="Disordered" evidence="13">
    <location>
        <begin position="885"/>
        <end position="906"/>
    </location>
</feature>
<feature type="compositionally biased region" description="Pro residues" evidence="13">
    <location>
        <begin position="53"/>
        <end position="63"/>
    </location>
</feature>
<dbReference type="OrthoDB" id="787137at2759"/>
<evidence type="ECO:0000313" key="16">
    <source>
        <dbReference type="EnsemblFungi" id="PTTG_28801-t43_1-p1"/>
    </source>
</evidence>
<dbReference type="InterPro" id="IPR019787">
    <property type="entry name" value="Znf_PHD-finger"/>
</dbReference>
<dbReference type="PANTHER" id="PTHR10615">
    <property type="entry name" value="HISTONE ACETYLTRANSFERASE"/>
    <property type="match status" value="1"/>
</dbReference>
<comment type="subcellular location">
    <subcellularLocation>
        <location evidence="1 12">Nucleus</location>
    </subcellularLocation>
</comment>
<dbReference type="Gene3D" id="3.30.40.10">
    <property type="entry name" value="Zinc/RING finger domain, C3HC4 (zinc finger)"/>
    <property type="match status" value="1"/>
</dbReference>
<dbReference type="InterPro" id="IPR040706">
    <property type="entry name" value="Zf-MYST"/>
</dbReference>
<protein>
    <recommendedName>
        <fullName evidence="3 12">Histone acetyltransferase</fullName>
        <ecNumber evidence="3 12">2.3.1.48</ecNumber>
    </recommendedName>
</protein>
<dbReference type="GO" id="GO:0008270">
    <property type="term" value="F:zinc ion binding"/>
    <property type="evidence" value="ECO:0007669"/>
    <property type="project" value="UniProtKB-KW"/>
</dbReference>
<keyword evidence="17" id="KW-1185">Reference proteome</keyword>
<dbReference type="FunFam" id="3.40.630.30:FF:000001">
    <property type="entry name" value="Histone acetyltransferase"/>
    <property type="match status" value="1"/>
</dbReference>
<keyword evidence="5" id="KW-0479">Metal-binding</keyword>
<dbReference type="GO" id="GO:0003712">
    <property type="term" value="F:transcription coregulator activity"/>
    <property type="evidence" value="ECO:0007669"/>
    <property type="project" value="TreeGrafter"/>
</dbReference>
<reference evidence="15" key="1">
    <citation type="submission" date="2009-11" db="EMBL/GenBank/DDBJ databases">
        <authorList>
            <consortium name="The Broad Institute Genome Sequencing Platform"/>
            <person name="Ward D."/>
            <person name="Feldgarden M."/>
            <person name="Earl A."/>
            <person name="Young S.K."/>
            <person name="Zeng Q."/>
            <person name="Koehrsen M."/>
            <person name="Alvarado L."/>
            <person name="Berlin A."/>
            <person name="Bochicchio J."/>
            <person name="Borenstein D."/>
            <person name="Chapman S.B."/>
            <person name="Chen Z."/>
            <person name="Engels R."/>
            <person name="Freedman E."/>
            <person name="Gellesch M."/>
            <person name="Goldberg J."/>
            <person name="Griggs A."/>
            <person name="Gujja S."/>
            <person name="Heilman E."/>
            <person name="Heiman D."/>
            <person name="Hepburn T."/>
            <person name="Howarth C."/>
            <person name="Jen D."/>
            <person name="Larson L."/>
            <person name="Lewis B."/>
            <person name="Mehta T."/>
            <person name="Park D."/>
            <person name="Pearson M."/>
            <person name="Roberts A."/>
            <person name="Saif S."/>
            <person name="Shea T."/>
            <person name="Shenoy N."/>
            <person name="Sisk P."/>
            <person name="Stolte C."/>
            <person name="Sykes S."/>
            <person name="Thomson T."/>
            <person name="Walk T."/>
            <person name="White J."/>
            <person name="Yandava C."/>
            <person name="Izard J."/>
            <person name="Baranova O.V."/>
            <person name="Blanton J.M."/>
            <person name="Tanner A.C."/>
            <person name="Dewhirst F.E."/>
            <person name="Haas B."/>
            <person name="Nusbaum C."/>
            <person name="Birren B."/>
        </authorList>
    </citation>
    <scope>NUCLEOTIDE SEQUENCE [LARGE SCALE GENOMIC DNA]</scope>
    <source>
        <strain evidence="15">1-1 BBBD Race 1</strain>
    </source>
</reference>
<evidence type="ECO:0000256" key="9">
    <source>
        <dbReference type="ARBA" id="ARBA00022990"/>
    </source>
</evidence>
<dbReference type="GO" id="GO:0031507">
    <property type="term" value="P:heterochromatin formation"/>
    <property type="evidence" value="ECO:0007669"/>
    <property type="project" value="UniProtKB-ARBA"/>
</dbReference>
<evidence type="ECO:0000256" key="10">
    <source>
        <dbReference type="ARBA" id="ARBA00023242"/>
    </source>
</evidence>
<dbReference type="Pfam" id="PF01853">
    <property type="entry name" value="MOZ_SAS"/>
    <property type="match status" value="1"/>
</dbReference>
<sequence>MEARPRPTADGRMPTESHNDETMDIDLDLDIDAEGELVDSEDEDHLALLQHYSPPPPPLPPPQAEQATAIPHSTPDSPQMAGALKLKNKATRRTPKTQRRHKLLSNAQRSVTKQKRTTNPKPLAILIAEQEILQAYEQQQQQQQHQQTQKQQASQQPSQPQPISPVPRPKLGVVGGQRAPREGWCSFCSREGGFDDLKGNIVRGEIPISLIAHSLNSSNDPNPIDPLPGSSSSPAAAPRRRGKGEMVSCWECGQSGHFSCMELNNLTIKSHVKSYPWLCLECRRCHGCDKKGDNDHNMLLCAVCDRGWHGECLNPPLKIVPSGDFTCPFDHQSTQCISPLPDSLTLPPLSPAQRAAASFPIAANNTPLKANPTKANNNRATVTKKRKMKCLRSDDDDESLGSFEKDGAEPTEIRASKKITTAGKPRNGTKATAKRLLTTSSSLSPLRKQTSSSTLDPLSIPADGSDGNMDDAQDEGGEGLYPAKQSNPFEGVLTEEEAAIGDRIICEEDLLRFKQSLERSKVRMEALASECAEKTSAPSPSMAAGPSPSSGSLEVPRLAAVRDRRSGVPGTSPYRGGRMTPTVSTPEIEVDEVSSNSSTHPEEPVKKKDQPIRKSRRGEVQPTSIIKSIRFGEYEIDVWYQAPYPEEYSKLPDGRLWICERCLKYFKTEFEISRHRMKCKNFYPPGDEIYRDNDESHGVRIQIFEVDGRKNKMYCQNLCLLSKMFLDHKTLYYDVDPFLFYVITQTPISPTSDSSAPADPRCQFVGYFSKEKRSPTNNVSCIMTLPVLQRKGWGNLLIDFSYLLSKKEKRVGTPEKPLSDLGLLSYRNYWTLTIAKFLLKSDPKDQVTLEDIANETSISLLDVYYTCRHKRWIEDVNPTPVSTAPVAAAAHTPAPKRKSHNWNGRRKVPAPGTAIVHQGSPGVVGENQGPQAGGGAEKGTGGGPKLVSEREIPKHYRIVWTPSEVGELVDRAAQKGLLRLRPDKLRWSPFLAARANSLSIDISPIAIPLVPDTDPYLPPASSIIAPSSAIRAGPSRPSVVDLARNKLLLERTNRLTLPADAASLGPQIPIHSLSLQPLQSSINS</sequence>
<gene>
    <name evidence="15" type="ORF">PTTG_28801</name>
</gene>
<evidence type="ECO:0000259" key="14">
    <source>
        <dbReference type="PROSITE" id="PS51726"/>
    </source>
</evidence>
<feature type="compositionally biased region" description="Low complexity" evidence="13">
    <location>
        <begin position="536"/>
        <end position="552"/>
    </location>
</feature>
<evidence type="ECO:0000256" key="5">
    <source>
        <dbReference type="ARBA" id="ARBA00022723"/>
    </source>
</evidence>
<feature type="region of interest" description="Disordered" evidence="13">
    <location>
        <begin position="138"/>
        <end position="177"/>
    </location>
</feature>
<feature type="region of interest" description="Disordered" evidence="13">
    <location>
        <begin position="217"/>
        <end position="240"/>
    </location>
</feature>
<dbReference type="GO" id="GO:0005634">
    <property type="term" value="C:nucleus"/>
    <property type="evidence" value="ECO:0007669"/>
    <property type="project" value="UniProtKB-SubCell"/>
</dbReference>